<accession>A0ABR0D4E3</accession>
<feature type="compositionally biased region" description="Polar residues" evidence="6">
    <location>
        <begin position="1904"/>
        <end position="1918"/>
    </location>
</feature>
<evidence type="ECO:0000259" key="8">
    <source>
        <dbReference type="SMART" id="SM01281"/>
    </source>
</evidence>
<name>A0ABR0D4E3_9LAMI</name>
<organism evidence="9 10">
    <name type="scientific">Penstemon davidsonii</name>
    <dbReference type="NCBI Taxonomy" id="160366"/>
    <lineage>
        <taxon>Eukaryota</taxon>
        <taxon>Viridiplantae</taxon>
        <taxon>Streptophyta</taxon>
        <taxon>Embryophyta</taxon>
        <taxon>Tracheophyta</taxon>
        <taxon>Spermatophyta</taxon>
        <taxon>Magnoliopsida</taxon>
        <taxon>eudicotyledons</taxon>
        <taxon>Gunneridae</taxon>
        <taxon>Pentapetalae</taxon>
        <taxon>asterids</taxon>
        <taxon>lamiids</taxon>
        <taxon>Lamiales</taxon>
        <taxon>Plantaginaceae</taxon>
        <taxon>Cheloneae</taxon>
        <taxon>Penstemon</taxon>
    </lineage>
</organism>
<dbReference type="InterPro" id="IPR019035">
    <property type="entry name" value="Mediator_Med12"/>
</dbReference>
<evidence type="ECO:0000256" key="2">
    <source>
        <dbReference type="ARBA" id="ARBA00010289"/>
    </source>
</evidence>
<keyword evidence="3" id="KW-0805">Transcription regulation</keyword>
<dbReference type="Proteomes" id="UP001291926">
    <property type="component" value="Unassembled WGS sequence"/>
</dbReference>
<evidence type="ECO:0000256" key="4">
    <source>
        <dbReference type="ARBA" id="ARBA00023163"/>
    </source>
</evidence>
<dbReference type="Pfam" id="PF09497">
    <property type="entry name" value="Med12"/>
    <property type="match status" value="1"/>
</dbReference>
<dbReference type="SMART" id="SM01281">
    <property type="entry name" value="Med12"/>
    <property type="match status" value="1"/>
</dbReference>
<keyword evidence="7" id="KW-0472">Membrane</keyword>
<comment type="caution">
    <text evidence="9">The sequence shown here is derived from an EMBL/GenBank/DDBJ whole genome shotgun (WGS) entry which is preliminary data.</text>
</comment>
<comment type="subcellular location">
    <subcellularLocation>
        <location evidence="1">Nucleus</location>
    </subcellularLocation>
</comment>
<keyword evidence="7" id="KW-0812">Transmembrane</keyword>
<reference evidence="9 10" key="1">
    <citation type="journal article" date="2023" name="bioRxiv">
        <title>Genome report: Whole genome sequence and annotation of Penstemon davidsonii.</title>
        <authorList>
            <person name="Ostevik K.L."/>
            <person name="Alabady M."/>
            <person name="Zhang M."/>
            <person name="Rausher M.D."/>
        </authorList>
    </citation>
    <scope>NUCLEOTIDE SEQUENCE [LARGE SCALE GENOMIC DNA]</scope>
    <source>
        <strain evidence="9">DNT005</strain>
        <tissue evidence="9">Whole leaf</tissue>
    </source>
</reference>
<keyword evidence="5" id="KW-0539">Nucleus</keyword>
<dbReference type="PANTHER" id="PTHR46567">
    <property type="entry name" value="MEDIATOR OF RNA POLYMERASE II TRANSCRIPTION SUBUNIT 12"/>
    <property type="match status" value="1"/>
</dbReference>
<sequence>MQRYHAGSCTNAVNNGAINRIQARDASRADLSAVPPNFSLNSRRSSQLTSYQLRCDKDHLNSRLGPPDFNPQTPNCPEETLTREYAISGYRESVEGLEVVFEAREISLSQVQAFTKPVIIVKCKEAIRKCHRAINESRAQKRKAGQVYEVPLFGTLLTKPGTFPEQRPCGEDFRKKWIEGLSQPHKRLRSLADHVPHGYRKKSLFEVLIRNNVPLLRATWFIKVTYLNQVRASSSNSSSGLHDKGQFSRSEQWTKDVIEYLQYLLDEFITRNSSHSTSHMRDRSSQMVYSGSVQTKSDLLSAVMDVEEPSLYTKWWYVVRIIHWHHAEGLIVPSLIIDWVLNQLQEKELLGVLQLLLPIIYSVIETVVFSQTYVRTLVRIAVCFIQQPSPGGSDLVDNSRRAYTTSAVVEMLRYLILAVPDTFVALDCFTLPNCVVNHVVNDGSFLAKRADARKVKDGHMEVAGALRDKNHEVQAESLPFHSVVSSIQKRAETLSRAARPNHPSHNVAKVSHVLDQSLVHGDIGVAYKLLFENLWDGNFVEHWIAEVSPCLCTLLKQIGTVSSSILCSIFFICEWATCEFRDFRAAPPHGLKFTGRKDFSQIFIVIRLLKLMMSNMPNLYGSNRKSKNISDNFVSPGPLHDVIVCWIDQHEVHNKEGFTRVQLLLSELIQSGIFSSQAYVRQLIVSGIMDGNGSTVDLERRKRHYKLLRQLPAPYIFYTLREAQIAEPPILSEAAKLYSNERRLVLHGLVGYSKSTPGSKSSTKKQRPHHSFGMSTSPASIEQWYSQATSNLSTVDTDINIKLEEVKASISVLLQLPLSPSSIGARVDESQRSIKRTDGFYNSTDVSEETSECEECRRVKRQKLSEGRSSLLQSNPMEVEELWWVRKGMNYMESFKIEPPKPAKQASRGRQKSVRKTQSLAQLAAARIEGSQGASTSHVCESRIVCPHHRTGFDESTKSTDGVRKSPTGDIISIGKLLKQMRFIEKRTVIVWLISTVKQVIAEAEKTSAKVGQFGMPIPAVNNQSSIRWRLGEDELSAILHMMDVCNELVSATRFLLWLLPKISSNPGSTIHNRNIVTPPRIAANHACEVGEAFLLSSIRRYENTIVAADLIPEILSATMCRTAAVLASNGRLPGSPAFVYARHLLRKYNKVASVVEWEKAFKSTCDKRLSSELQNGRSLEGDFGFALGVPNGVEDLDDYIRQKISGVRVSRVGLNMRVIVDRHVDEALQYFYNKDRKTFGPGTKKSPSMEKSDNGYQIAHQIVMGLMDCMRQTGGAAQEGDPSLVSSAIAAIVNNAGQVIARIPDVTANNNHLNSPLPSGSLHPASRVLRIHITCLCILKEALGERQSRVFEVALATEASSALMQALAPGKVNEATNSSHKAVIGKTAKIMASVSSLIIGAILQGIASLERMVSLFRIKEGLDLIQFARILKSNVNGNSRSLGVLKVENFIEVSVNWFRVLVGNCKTVSDGFIVELLGEASILALSRMQRMLALNVVLPPAYSIFAFVIWRPIIDATIGVREDFHQLYQVLGATIGDAIKHLPFREICLRDTHGLYDLIAADTLDSEFISMLESIGLDINLKAAALVPLRSRLFLDALIDCRVSPVIKLDEGKWVSGQGELKKRCGDNVKKLACKLVNVLDTLQPARFHWQWVELRLLLNEQAVNEKLMETDVSMAEAIRSLSPSPDKSTASESESNFVQIILTRLLVRPDAAPLFSEIVHLLGKSLEDSMISQAKWLLRGAEVLYGKKSIRQKVINIAAELKEVSMKPQYWKSWGWCPDINPASRKGDKWKSEAGSLEEGEVVDEGNDFNQFGKGSGILDVEGFIVSQQHVTEKALIELILPCLDQGSDDLRNNFASEMIKQMSNIEQQINAVTRGVGKLAATPTPAIGTPATKTSNRKSGKSGNPAISRQSTGSADTVPPSPAALRASMTLRLQFLLRLLPIICSDREPSGRNMRYALASVILRLLGSRVVHEDASHSLNPAFISSKRDMESLGETSTANALLCGESLFDSLLLMLHVLLSSHQPSWLKSESTELSKEYAVFDREVAESLQNELDHMELPETIRWRIQTAMPFLFPSVRCSISCQPPSVSPTALARLQPSNPVTTLNSINSNSRNQVLPGRGVSSLKTKPHTLQQDLDTEIDQWTLLEDGAGSGQPSADSAGISGTDPANSKASNLLKGAVRVRRTELTGVASRLCGQGCCTKAHFLRGTMGSELYLNLFLASCGEGTRAPANPLIYPDSGCCNSARSESLSMAFLVHQNACAGRNE</sequence>
<dbReference type="PANTHER" id="PTHR46567:SF1">
    <property type="entry name" value="MEDIATOR OF RNA POLYMERASE II TRANSCRIPTION SUBUNIT 12"/>
    <property type="match status" value="1"/>
</dbReference>
<keyword evidence="7" id="KW-1133">Transmembrane helix</keyword>
<feature type="region of interest" description="Disordered" evidence="6">
    <location>
        <begin position="1884"/>
        <end position="1924"/>
    </location>
</feature>
<feature type="transmembrane region" description="Helical" evidence="7">
    <location>
        <begin position="1391"/>
        <end position="1410"/>
    </location>
</feature>
<dbReference type="EMBL" id="JAYDYQ010002534">
    <property type="protein sequence ID" value="KAK4483473.1"/>
    <property type="molecule type" value="Genomic_DNA"/>
</dbReference>
<keyword evidence="10" id="KW-1185">Reference proteome</keyword>
<evidence type="ECO:0000256" key="5">
    <source>
        <dbReference type="ARBA" id="ARBA00023242"/>
    </source>
</evidence>
<protein>
    <recommendedName>
        <fullName evidence="8">Mediator complex subunit Med12 domain-containing protein</fullName>
    </recommendedName>
</protein>
<evidence type="ECO:0000256" key="6">
    <source>
        <dbReference type="SAM" id="MobiDB-lite"/>
    </source>
</evidence>
<gene>
    <name evidence="9" type="ORF">RD792_010665</name>
</gene>
<evidence type="ECO:0000313" key="9">
    <source>
        <dbReference type="EMBL" id="KAK4483473.1"/>
    </source>
</evidence>
<evidence type="ECO:0000256" key="3">
    <source>
        <dbReference type="ARBA" id="ARBA00023015"/>
    </source>
</evidence>
<proteinExistence type="inferred from homology"/>
<feature type="region of interest" description="Disordered" evidence="6">
    <location>
        <begin position="2151"/>
        <end position="2175"/>
    </location>
</feature>
<feature type="transmembrane region" description="Helical" evidence="7">
    <location>
        <begin position="1493"/>
        <end position="1511"/>
    </location>
</feature>
<feature type="domain" description="Mediator complex subunit Med12" evidence="8">
    <location>
        <begin position="162"/>
        <end position="223"/>
    </location>
</feature>
<feature type="compositionally biased region" description="Low complexity" evidence="6">
    <location>
        <begin position="1884"/>
        <end position="1895"/>
    </location>
</feature>
<evidence type="ECO:0000256" key="7">
    <source>
        <dbReference type="SAM" id="Phobius"/>
    </source>
</evidence>
<feature type="region of interest" description="Disordered" evidence="6">
    <location>
        <begin position="755"/>
        <end position="776"/>
    </location>
</feature>
<keyword evidence="4" id="KW-0804">Transcription</keyword>
<comment type="similarity">
    <text evidence="2">Belongs to the Mediator complex subunit 12 family.</text>
</comment>
<evidence type="ECO:0000256" key="1">
    <source>
        <dbReference type="ARBA" id="ARBA00004123"/>
    </source>
</evidence>
<evidence type="ECO:0000313" key="10">
    <source>
        <dbReference type="Proteomes" id="UP001291926"/>
    </source>
</evidence>